<dbReference type="AlphaFoldDB" id="A0A1B8P3B6"/>
<dbReference type="Proteomes" id="UP000092504">
    <property type="component" value="Unassembled WGS sequence"/>
</dbReference>
<dbReference type="PANTHER" id="PTHR43750">
    <property type="entry name" value="UDP-GLUCOSE 6-DEHYDROGENASE TUAD"/>
    <property type="match status" value="1"/>
</dbReference>
<proteinExistence type="predicted"/>
<dbReference type="SUPFAM" id="SSF51735">
    <property type="entry name" value="NAD(P)-binding Rossmann-fold domains"/>
    <property type="match status" value="1"/>
</dbReference>
<dbReference type="InterPro" id="IPR001732">
    <property type="entry name" value="UDP-Glc/GDP-Man_DH_N"/>
</dbReference>
<accession>A0A1B8P3B6</accession>
<sequence length="109" mass="11272">MRITIFGTGYVGLVTGACLADVGHDVLCVDVDADKIARLEAGEIPIFEPGLEELVTTNAAAGRLRFTTDAVSAVEFGTLQFIAVGTPPDEDGSADLQYVLAVAETIGGT</sequence>
<evidence type="ECO:0000256" key="1">
    <source>
        <dbReference type="ARBA" id="ARBA00015132"/>
    </source>
</evidence>
<comment type="caution">
    <text evidence="3">The sequence shown here is derived from an EMBL/GenBank/DDBJ whole genome shotgun (WGS) entry which is preliminary data.</text>
</comment>
<feature type="domain" description="UDP-glucose/GDP-mannose dehydrogenase N-terminal" evidence="2">
    <location>
        <begin position="1"/>
        <end position="107"/>
    </location>
</feature>
<evidence type="ECO:0000259" key="2">
    <source>
        <dbReference type="Pfam" id="PF03721"/>
    </source>
</evidence>
<gene>
    <name evidence="3" type="primary">tuaD_3</name>
    <name evidence="3" type="ORF">A8U91_01066</name>
</gene>
<evidence type="ECO:0000313" key="3">
    <source>
        <dbReference type="EMBL" id="OBX36719.1"/>
    </source>
</evidence>
<dbReference type="Gene3D" id="3.40.50.720">
    <property type="entry name" value="NAD(P)-binding Rossmann-like Domain"/>
    <property type="match status" value="1"/>
</dbReference>
<dbReference type="Pfam" id="PF03721">
    <property type="entry name" value="UDPG_MGDP_dh_N"/>
    <property type="match status" value="1"/>
</dbReference>
<organism evidence="3 4">
    <name type="scientific">Halomonas elongata</name>
    <dbReference type="NCBI Taxonomy" id="2746"/>
    <lineage>
        <taxon>Bacteria</taxon>
        <taxon>Pseudomonadati</taxon>
        <taxon>Pseudomonadota</taxon>
        <taxon>Gammaproteobacteria</taxon>
        <taxon>Oceanospirillales</taxon>
        <taxon>Halomonadaceae</taxon>
        <taxon>Halomonas</taxon>
    </lineage>
</organism>
<dbReference type="InterPro" id="IPR036291">
    <property type="entry name" value="NAD(P)-bd_dom_sf"/>
</dbReference>
<name>A0A1B8P3B6_HALEL</name>
<protein>
    <recommendedName>
        <fullName evidence="1">UDP-glucose 6-dehydrogenase</fullName>
    </recommendedName>
</protein>
<dbReference type="PANTHER" id="PTHR43750:SF3">
    <property type="entry name" value="UDP-GLUCOSE 6-DEHYDROGENASE TUAD"/>
    <property type="match status" value="1"/>
</dbReference>
<dbReference type="PATRIC" id="fig|2746.7.peg.1098"/>
<dbReference type="GO" id="GO:0051287">
    <property type="term" value="F:NAD binding"/>
    <property type="evidence" value="ECO:0007669"/>
    <property type="project" value="InterPro"/>
</dbReference>
<dbReference type="GO" id="GO:0016616">
    <property type="term" value="F:oxidoreductase activity, acting on the CH-OH group of donors, NAD or NADP as acceptor"/>
    <property type="evidence" value="ECO:0007669"/>
    <property type="project" value="InterPro"/>
</dbReference>
<dbReference type="EMBL" id="MAJD01000001">
    <property type="protein sequence ID" value="OBX36719.1"/>
    <property type="molecule type" value="Genomic_DNA"/>
</dbReference>
<evidence type="ECO:0000313" key="4">
    <source>
        <dbReference type="Proteomes" id="UP000092504"/>
    </source>
</evidence>
<dbReference type="PROSITE" id="PS51257">
    <property type="entry name" value="PROKAR_LIPOPROTEIN"/>
    <property type="match status" value="1"/>
</dbReference>
<reference evidence="3 4" key="1">
    <citation type="submission" date="2016-06" db="EMBL/GenBank/DDBJ databases">
        <title>Genome sequence of halotolerant plant growth promoting strain of Halomonas elongata HEK1 isolated from salterns of Rann of Kutch, Gujarat, India.</title>
        <authorList>
            <person name="Gaba S."/>
            <person name="Singh R.N."/>
            <person name="Abrol S."/>
            <person name="Kaushik R."/>
            <person name="Saxena A.K."/>
        </authorList>
    </citation>
    <scope>NUCLEOTIDE SEQUENCE [LARGE SCALE GENOMIC DNA]</scope>
    <source>
        <strain evidence="3 4">HEK1</strain>
    </source>
</reference>
<keyword evidence="3" id="KW-0560">Oxidoreductase</keyword>